<evidence type="ECO:0000313" key="1">
    <source>
        <dbReference type="EMBL" id="ABP01109.1"/>
    </source>
</evidence>
<gene>
    <name evidence="1" type="ordered locus">MHP7448_0694</name>
</gene>
<dbReference type="Proteomes" id="UP000000553">
    <property type="component" value="Chromosome"/>
</dbReference>
<dbReference type="HOGENOM" id="CLU_1925239_0_0_14"/>
<protein>
    <submittedName>
        <fullName evidence="1">Uncharacterized protein</fullName>
    </submittedName>
</protein>
<name>A4Q7W1_MESH7</name>
<sequence>MKKEQKKLSPFELEARKIVIIYIIDNLFPIHSLVFSENIDIYSWPVYSFPALQLKKKNTLFSDYNLILQRKEGGIWKNIKLNSGSSLRSNVELIRYRAEKTGIYRLVVKKYKSSLFENSIDDDLAVSHVIQ</sequence>
<evidence type="ECO:0000313" key="2">
    <source>
        <dbReference type="Proteomes" id="UP000000553"/>
    </source>
</evidence>
<accession>A4Q7W1</accession>
<organism evidence="1 2">
    <name type="scientific">Mesomycoplasma hyopneumoniae (strain 7448)</name>
    <name type="common">Mycoplasma hyopneumoniae</name>
    <dbReference type="NCBI Taxonomy" id="262722"/>
    <lineage>
        <taxon>Bacteria</taxon>
        <taxon>Bacillati</taxon>
        <taxon>Mycoplasmatota</taxon>
        <taxon>Mycoplasmoidales</taxon>
        <taxon>Metamycoplasmataceae</taxon>
        <taxon>Mesomycoplasma</taxon>
    </lineage>
</organism>
<dbReference type="RefSeq" id="WP_052269171.1">
    <property type="nucleotide sequence ID" value="NC_007332.1"/>
</dbReference>
<dbReference type="EMBL" id="AE017244">
    <property type="protein sequence ID" value="ABP01109.1"/>
    <property type="molecule type" value="Genomic_DNA"/>
</dbReference>
<dbReference type="AlphaFoldDB" id="A4Q7W1"/>
<proteinExistence type="predicted"/>
<dbReference type="KEGG" id="mhp:MHP7448_0694"/>
<reference evidence="1 2" key="1">
    <citation type="journal article" date="2005" name="J. Bacteriol.">
        <title>Swine and poultry pathogens: the complete genome sequences of two strains of Mycoplasma hyopneumoniae and a strain of Mycoplasma synoviae.</title>
        <authorList>
            <person name="Vasconcelos A.T."/>
            <person name="Ferreira H.B."/>
            <person name="Bizarro C.V."/>
            <person name="Bonatto S.L."/>
            <person name="Carvalho M.O."/>
            <person name="Pinto P.M."/>
            <person name="Almeida D.F."/>
            <person name="Almeida L.G."/>
            <person name="Almeida R."/>
            <person name="Alves-Filho L."/>
            <person name="Assuncao E.N."/>
            <person name="Azevedo V.A."/>
            <person name="Bogo M.R."/>
            <person name="Brigido M.M."/>
            <person name="Brocchi M."/>
            <person name="Burity H.A."/>
            <person name="Camargo A.A."/>
            <person name="Camargo S.S."/>
            <person name="Carepo M.S."/>
            <person name="Carraro D.M."/>
            <person name="de Mattos Cascardo J.C."/>
            <person name="Castro L.A."/>
            <person name="Cavalcanti G."/>
            <person name="Chemale G."/>
            <person name="Collevatti R.G."/>
            <person name="Cunha C.W."/>
            <person name="Dallagiovanna B."/>
            <person name="Dambros B.P."/>
            <person name="Dellagostin O.A."/>
            <person name="Falcao C."/>
            <person name="Fantinatti-Garboggini F."/>
            <person name="Felipe M.S."/>
            <person name="Fiorentin L."/>
            <person name="Franco G.R."/>
            <person name="Freitas N.S."/>
            <person name="Frias D."/>
            <person name="Grangeiro T.B."/>
            <person name="Grisard E.C."/>
            <person name="Guimaraes C.T."/>
            <person name="Hungria M."/>
            <person name="Jardim S.N."/>
            <person name="Krieger M.A."/>
            <person name="Laurino J.P."/>
            <person name="Lima L.F."/>
            <person name="Lopes M.I."/>
            <person name="Loreto E.L."/>
            <person name="Madeira H.M."/>
            <person name="Manfio G.P."/>
            <person name="Maranhao A.Q."/>
            <person name="Martinkovics C.T."/>
            <person name="Medeiros S.R."/>
            <person name="Moreira M.A."/>
            <person name="Neiva M."/>
            <person name="Ramalho-Neto C.E."/>
            <person name="Nicolas M.F."/>
            <person name="Oliveira S.C."/>
            <person name="Paixao R.F."/>
            <person name="Pedrosa F.O."/>
            <person name="Pena S.D."/>
            <person name="Pereira M."/>
            <person name="Pereira-Ferrari L."/>
            <person name="Piffer I."/>
            <person name="Pinto L.S."/>
            <person name="Potrich D.P."/>
            <person name="Salim A.C."/>
            <person name="Santos F.R."/>
            <person name="Schmitt R."/>
            <person name="Schneider M.P."/>
            <person name="Schrank A."/>
            <person name="Schrank I.S."/>
            <person name="Schuck A.F."/>
            <person name="Seuanez H.N."/>
            <person name="Silva D.W."/>
            <person name="Silva R."/>
            <person name="Silva S.C."/>
            <person name="Soares C.M."/>
            <person name="Souza K.R."/>
            <person name="Souza R.C."/>
            <person name="Staats C.C."/>
            <person name="Steffens M.B."/>
            <person name="Teixeira S.M."/>
            <person name="Urmenyi T.P."/>
            <person name="Vainstein M.H."/>
            <person name="Zuccherato L.W."/>
            <person name="Simpson A.J."/>
            <person name="Zaha A."/>
        </authorList>
    </citation>
    <scope>NUCLEOTIDE SEQUENCE [LARGE SCALE GENOMIC DNA]</scope>
    <source>
        <strain evidence="1 2">7448</strain>
    </source>
</reference>